<feature type="transmembrane region" description="Helical" evidence="6">
    <location>
        <begin position="552"/>
        <end position="573"/>
    </location>
</feature>
<evidence type="ECO:0000256" key="5">
    <source>
        <dbReference type="ARBA" id="ARBA00023136"/>
    </source>
</evidence>
<evidence type="ECO:0000256" key="4">
    <source>
        <dbReference type="ARBA" id="ARBA00022989"/>
    </source>
</evidence>
<dbReference type="AlphaFoldDB" id="A0A261UH61"/>
<evidence type="ECO:0000313" key="8">
    <source>
        <dbReference type="EMBL" id="OZI60857.1"/>
    </source>
</evidence>
<dbReference type="PANTHER" id="PTHR43124">
    <property type="entry name" value="PURINE EFFLUX PUMP PBUE"/>
    <property type="match status" value="1"/>
</dbReference>
<feature type="transmembrane region" description="Helical" evidence="6">
    <location>
        <begin position="518"/>
        <end position="540"/>
    </location>
</feature>
<gene>
    <name evidence="8" type="ORF">CAL28_15925</name>
</gene>
<feature type="transmembrane region" description="Helical" evidence="6">
    <location>
        <begin position="428"/>
        <end position="447"/>
    </location>
</feature>
<dbReference type="RefSeq" id="WP_176464017.1">
    <property type="nucleotide sequence ID" value="NZ_NEVS01000004.1"/>
</dbReference>
<dbReference type="InterPro" id="IPR020846">
    <property type="entry name" value="MFS_dom"/>
</dbReference>
<evidence type="ECO:0000256" key="3">
    <source>
        <dbReference type="ARBA" id="ARBA00022692"/>
    </source>
</evidence>
<reference evidence="9" key="1">
    <citation type="submission" date="2017-05" db="EMBL/GenBank/DDBJ databases">
        <title>Complete and WGS of Bordetella genogroups.</title>
        <authorList>
            <person name="Spilker T."/>
            <person name="Lipuma J."/>
        </authorList>
    </citation>
    <scope>NUCLEOTIDE SEQUENCE [LARGE SCALE GENOMIC DNA]</scope>
    <source>
        <strain evidence="9">AU8856</strain>
    </source>
</reference>
<dbReference type="Proteomes" id="UP000215767">
    <property type="component" value="Unassembled WGS sequence"/>
</dbReference>
<dbReference type="GO" id="GO:0022857">
    <property type="term" value="F:transmembrane transporter activity"/>
    <property type="evidence" value="ECO:0007669"/>
    <property type="project" value="InterPro"/>
</dbReference>
<evidence type="ECO:0000259" key="7">
    <source>
        <dbReference type="PROSITE" id="PS50850"/>
    </source>
</evidence>
<feature type="transmembrane region" description="Helical" evidence="6">
    <location>
        <begin position="223"/>
        <end position="241"/>
    </location>
</feature>
<evidence type="ECO:0000313" key="9">
    <source>
        <dbReference type="Proteomes" id="UP000215767"/>
    </source>
</evidence>
<dbReference type="Pfam" id="PF07690">
    <property type="entry name" value="MFS_1"/>
    <property type="match status" value="1"/>
</dbReference>
<evidence type="ECO:0000256" key="1">
    <source>
        <dbReference type="ARBA" id="ARBA00004651"/>
    </source>
</evidence>
<accession>A0A261UH61</accession>
<dbReference type="PROSITE" id="PS50850">
    <property type="entry name" value="MFS"/>
    <property type="match status" value="1"/>
</dbReference>
<evidence type="ECO:0000256" key="2">
    <source>
        <dbReference type="ARBA" id="ARBA00022475"/>
    </source>
</evidence>
<feature type="transmembrane region" description="Helical" evidence="6">
    <location>
        <begin position="705"/>
        <end position="728"/>
    </location>
</feature>
<feature type="domain" description="Major facilitator superfamily (MFS) profile" evidence="7">
    <location>
        <begin position="423"/>
        <end position="854"/>
    </location>
</feature>
<dbReference type="PANTHER" id="PTHR43124:SF3">
    <property type="entry name" value="CHLORAMPHENICOL EFFLUX PUMP RV0191"/>
    <property type="match status" value="1"/>
</dbReference>
<feature type="transmembrane region" description="Helical" evidence="6">
    <location>
        <begin position="376"/>
        <end position="398"/>
    </location>
</feature>
<name>A0A261UH61_9BORD</name>
<evidence type="ECO:0000256" key="6">
    <source>
        <dbReference type="SAM" id="Phobius"/>
    </source>
</evidence>
<comment type="subcellular location">
    <subcellularLocation>
        <location evidence="1">Cell membrane</location>
        <topology evidence="1">Multi-pass membrane protein</topology>
    </subcellularLocation>
</comment>
<dbReference type="InterPro" id="IPR036259">
    <property type="entry name" value="MFS_trans_sf"/>
</dbReference>
<proteinExistence type="predicted"/>
<dbReference type="GO" id="GO:0005886">
    <property type="term" value="C:plasma membrane"/>
    <property type="evidence" value="ECO:0007669"/>
    <property type="project" value="UniProtKB-SubCell"/>
</dbReference>
<comment type="caution">
    <text evidence="8">The sequence shown here is derived from an EMBL/GenBank/DDBJ whole genome shotgun (WGS) entry which is preliminary data.</text>
</comment>
<feature type="transmembrane region" description="Helical" evidence="6">
    <location>
        <begin position="492"/>
        <end position="512"/>
    </location>
</feature>
<keyword evidence="9" id="KW-1185">Reference proteome</keyword>
<feature type="transmembrane region" description="Helical" evidence="6">
    <location>
        <begin position="191"/>
        <end position="211"/>
    </location>
</feature>
<keyword evidence="5 6" id="KW-0472">Membrane</keyword>
<dbReference type="InterPro" id="IPR050189">
    <property type="entry name" value="MFS_Efflux_Transporters"/>
</dbReference>
<keyword evidence="2" id="KW-1003">Cell membrane</keyword>
<feature type="transmembrane region" description="Helical" evidence="6">
    <location>
        <begin position="673"/>
        <end position="699"/>
    </location>
</feature>
<feature type="transmembrane region" description="Helical" evidence="6">
    <location>
        <begin position="20"/>
        <end position="43"/>
    </location>
</feature>
<feature type="transmembrane region" description="Helical" evidence="6">
    <location>
        <begin position="740"/>
        <end position="758"/>
    </location>
</feature>
<feature type="transmembrane region" description="Helical" evidence="6">
    <location>
        <begin position="459"/>
        <end position="480"/>
    </location>
</feature>
<sequence>MREPLQRVLEGLRRRPILEVTLACLAMLLLAQALIGALSLSALHRLAADTTADRVEVAARQVAGSIENGLRLGKPLGQFFGLRQLLRDGTRDVAGIVGVAVLLPDGGDIAALGEPIDAPALARALFLAPGAALPDGMTRRTSGALMTTGRDRIDLAVSLSGEGGEPLGALVVSATRDSAAVRAMLLRNVTVLAAITLAVGMGLAAGFRFLVSPATLVAGGRGRFVAPLVALVLAQGVYAVYTVNTFREGWLQVTRGNVALLAEGLQRDLDRILGYGIDLDRLRGVEAPFTRLAATFPAIREIDLVDAAGRTLNRADGRGPLPVAGGSAEAAPAADELTLVLPLGHGLPRAQSHGSLVVRLSEDVLARGVRSRMMDAITVVAVALVATVEMLLLLSLLLDRGFRIPAPGSAGTAALDDTSDIGRIARPVMFGFLFAWAMPLSFLPLYARSLPSLGLALPSNLLLALPISVEMGCGLLTALLAGRLTDRRGWRVPVLGGLAVSCAGMLACAAAANLPMFAAARGLVGLGYGLAWMGLQGFVVTRSSPLYRGRNMSGVIAGLFAGHLTGAAVGAMLMEQLGFRPVFVIGAAMLIVPVLGVLVLMRPYMSHGPRAGVVLDDARNAAVARRMAEAAPAAVARHVGHATDDAAPAGGGALRRAAGGLARTARLVCTRDFGLLLLGSVIPFSIAQAGLLSFALPLYLESAGVAASTVGRVLMIYGLCVIYVGPLMGRLVDRSPSRKAWIVLGGLIGSAGMLGLYFDTGLAAATLAVLLLALASCFSGASQSPYMLALPDVQDYGPAGATSVMRAADKLGQMAGPLMVGALFGTAGMGASLAITGLVYLCATFVFMAFAPARPARRG</sequence>
<organism evidence="8 9">
    <name type="scientific">Bordetella genomosp. 11</name>
    <dbReference type="NCBI Taxonomy" id="1416808"/>
    <lineage>
        <taxon>Bacteria</taxon>
        <taxon>Pseudomonadati</taxon>
        <taxon>Pseudomonadota</taxon>
        <taxon>Betaproteobacteria</taxon>
        <taxon>Burkholderiales</taxon>
        <taxon>Alcaligenaceae</taxon>
        <taxon>Bordetella</taxon>
    </lineage>
</organism>
<keyword evidence="3 6" id="KW-0812">Transmembrane</keyword>
<feature type="transmembrane region" description="Helical" evidence="6">
    <location>
        <begin position="579"/>
        <end position="600"/>
    </location>
</feature>
<feature type="transmembrane region" description="Helical" evidence="6">
    <location>
        <begin position="818"/>
        <end position="851"/>
    </location>
</feature>
<keyword evidence="4 6" id="KW-1133">Transmembrane helix</keyword>
<dbReference type="SUPFAM" id="SSF103473">
    <property type="entry name" value="MFS general substrate transporter"/>
    <property type="match status" value="1"/>
</dbReference>
<protein>
    <submittedName>
        <fullName evidence="8">MFS transporter</fullName>
    </submittedName>
</protein>
<dbReference type="Gene3D" id="1.20.1250.20">
    <property type="entry name" value="MFS general substrate transporter like domains"/>
    <property type="match status" value="2"/>
</dbReference>
<dbReference type="InterPro" id="IPR011701">
    <property type="entry name" value="MFS"/>
</dbReference>
<dbReference type="EMBL" id="NEVS01000004">
    <property type="protein sequence ID" value="OZI60857.1"/>
    <property type="molecule type" value="Genomic_DNA"/>
</dbReference>